<feature type="transmembrane region" description="Helical" evidence="1">
    <location>
        <begin position="81"/>
        <end position="101"/>
    </location>
</feature>
<feature type="transmembrane region" description="Helical" evidence="1">
    <location>
        <begin position="290"/>
        <end position="309"/>
    </location>
</feature>
<feature type="transmembrane region" description="Helical" evidence="1">
    <location>
        <begin position="113"/>
        <end position="131"/>
    </location>
</feature>
<dbReference type="PANTHER" id="PTHR35329">
    <property type="entry name" value="CHITIN SYNTHASE EXPORT CHAPERONE"/>
    <property type="match status" value="1"/>
</dbReference>
<keyword evidence="1" id="KW-0472">Membrane</keyword>
<sequence>MNGTANYTFGFGNFGSWCSATPSLAVCNLYYRRLLVQNNLAELGYGDPSANITTSVAAAGVGVNPECFIPRRGHAGSLGNVGLIVACCFSFIFVSFMVMRISQRIAAVARQEMRILFLTYLAVVPMQLVTMGSLVEQGSKFLVIVTAVQESLQSCIFWSLLACAVVMTQVVEDGTPASLLPHAIFYVAVFCMTLVVSLDVPFDFAHLAMHSRHQLVDLYNPTLYTITFLIPLVGATMYALLITYVTLGKLQEFRPFGWSILAGVLWAASLLVNFLWSLDLCYISNRRVDGSFLAVILQSTAMWAIFQAWKRMTESEWGEEGDQTMDVFQNQQQGGYDKVAGDEHYQ</sequence>
<feature type="transmembrane region" description="Helical" evidence="1">
    <location>
        <begin position="256"/>
        <end position="278"/>
    </location>
</feature>
<dbReference type="EMBL" id="JAPDMQ010000263">
    <property type="protein sequence ID" value="KAK0528769.1"/>
    <property type="molecule type" value="Genomic_DNA"/>
</dbReference>
<evidence type="ECO:0000256" key="1">
    <source>
        <dbReference type="SAM" id="Phobius"/>
    </source>
</evidence>
<feature type="transmembrane region" description="Helical" evidence="1">
    <location>
        <begin position="183"/>
        <end position="202"/>
    </location>
</feature>
<reference evidence="2" key="1">
    <citation type="journal article" date="2023" name="PhytoFront">
        <title>Draft Genome Resources of Seven Strains of Tilletia horrida, Causal Agent of Kernel Smut of Rice.</title>
        <authorList>
            <person name="Khanal S."/>
            <person name="Antony Babu S."/>
            <person name="Zhou X.G."/>
        </authorList>
    </citation>
    <scope>NUCLEOTIDE SEQUENCE</scope>
    <source>
        <strain evidence="2">TX3</strain>
    </source>
</reference>
<accession>A0AAN6GBP3</accession>
<dbReference type="GO" id="GO:0051082">
    <property type="term" value="F:unfolded protein binding"/>
    <property type="evidence" value="ECO:0007669"/>
    <property type="project" value="TreeGrafter"/>
</dbReference>
<dbReference type="PANTHER" id="PTHR35329:SF1">
    <property type="entry name" value="CHITIN SYNTHASE EXPORT CHAPERONE"/>
    <property type="match status" value="1"/>
</dbReference>
<name>A0AAN6GBP3_9BASI</name>
<feature type="transmembrane region" description="Helical" evidence="1">
    <location>
        <begin position="151"/>
        <end position="171"/>
    </location>
</feature>
<comment type="caution">
    <text evidence="2">The sequence shown here is derived from an EMBL/GenBank/DDBJ whole genome shotgun (WGS) entry which is preliminary data.</text>
</comment>
<proteinExistence type="predicted"/>
<protein>
    <recommendedName>
        <fullName evidence="4">Chitin synthase export chaperone</fullName>
    </recommendedName>
</protein>
<dbReference type="GO" id="GO:0005789">
    <property type="term" value="C:endoplasmic reticulum membrane"/>
    <property type="evidence" value="ECO:0007669"/>
    <property type="project" value="TreeGrafter"/>
</dbReference>
<keyword evidence="1" id="KW-1133">Transmembrane helix</keyword>
<keyword evidence="1" id="KW-0812">Transmembrane</keyword>
<dbReference type="Pfam" id="PF12271">
    <property type="entry name" value="Chs7"/>
    <property type="match status" value="1"/>
</dbReference>
<dbReference type="InterPro" id="IPR022057">
    <property type="entry name" value="Chs7"/>
</dbReference>
<gene>
    <name evidence="2" type="ORF">OC842_004449</name>
</gene>
<dbReference type="AlphaFoldDB" id="A0AAN6GBP3"/>
<dbReference type="GO" id="GO:0006457">
    <property type="term" value="P:protein folding"/>
    <property type="evidence" value="ECO:0007669"/>
    <property type="project" value="TreeGrafter"/>
</dbReference>
<evidence type="ECO:0000313" key="3">
    <source>
        <dbReference type="Proteomes" id="UP001176521"/>
    </source>
</evidence>
<evidence type="ECO:0000313" key="2">
    <source>
        <dbReference type="EMBL" id="KAK0528769.1"/>
    </source>
</evidence>
<dbReference type="Proteomes" id="UP001176521">
    <property type="component" value="Unassembled WGS sequence"/>
</dbReference>
<feature type="transmembrane region" description="Helical" evidence="1">
    <location>
        <begin position="222"/>
        <end position="244"/>
    </location>
</feature>
<keyword evidence="3" id="KW-1185">Reference proteome</keyword>
<evidence type="ECO:0008006" key="4">
    <source>
        <dbReference type="Google" id="ProtNLM"/>
    </source>
</evidence>
<organism evidence="2 3">
    <name type="scientific">Tilletia horrida</name>
    <dbReference type="NCBI Taxonomy" id="155126"/>
    <lineage>
        <taxon>Eukaryota</taxon>
        <taxon>Fungi</taxon>
        <taxon>Dikarya</taxon>
        <taxon>Basidiomycota</taxon>
        <taxon>Ustilaginomycotina</taxon>
        <taxon>Exobasidiomycetes</taxon>
        <taxon>Tilletiales</taxon>
        <taxon>Tilletiaceae</taxon>
        <taxon>Tilletia</taxon>
    </lineage>
</organism>